<reference evidence="7 8" key="2">
    <citation type="submission" date="2018-03" db="EMBL/GenBank/DDBJ databases">
        <title>Genetic Diversity and Phenotypic Plasticity of AHL Mediated Quorum Sensing in Environmental Strains of Vibrio mediterranei.</title>
        <authorList>
            <person name="Lantoine F."/>
            <person name="Vouve F."/>
        </authorList>
    </citation>
    <scope>NUCLEOTIDE SEQUENCE [LARGE SCALE GENOMIC DNA]</scope>
    <source>
        <strain evidence="7 8">17LN0615E</strain>
    </source>
</reference>
<evidence type="ECO:0000256" key="6">
    <source>
        <dbReference type="PIRNR" id="PIRNR002859"/>
    </source>
</evidence>
<dbReference type="Pfam" id="PF05818">
    <property type="entry name" value="TraT"/>
    <property type="match status" value="1"/>
</dbReference>
<name>A0ABX5D958_9VIBR</name>
<dbReference type="PROSITE" id="PS51257">
    <property type="entry name" value="PROKAR_LIPOPROTEIN"/>
    <property type="match status" value="1"/>
</dbReference>
<organism evidence="7 8">
    <name type="scientific">Vibrio mediterranei</name>
    <dbReference type="NCBI Taxonomy" id="689"/>
    <lineage>
        <taxon>Bacteria</taxon>
        <taxon>Pseudomonadati</taxon>
        <taxon>Pseudomonadota</taxon>
        <taxon>Gammaproteobacteria</taxon>
        <taxon>Vibrionales</taxon>
        <taxon>Vibrionaceae</taxon>
        <taxon>Vibrio</taxon>
    </lineage>
</organism>
<keyword evidence="5" id="KW-0449">Lipoprotein</keyword>
<reference evidence="7 8" key="1">
    <citation type="submission" date="2017-09" db="EMBL/GenBank/DDBJ databases">
        <authorList>
            <person name="Girard L."/>
            <person name="Lami R."/>
            <person name="Suzuki M."/>
            <person name="Baudart J."/>
        </authorList>
    </citation>
    <scope>NUCLEOTIDE SEQUENCE [LARGE SCALE GENOMIC DNA]</scope>
    <source>
        <strain evidence="7 8">17LN0615E</strain>
    </source>
</reference>
<proteinExistence type="predicted"/>
<sequence length="245" mass="26299">MLKCRTKIIGVVLASMVALSGCSAVTTAVKKRNLEVKTQMSETIWLDPVSSEKRTVFVQVRNTTDKQIDIAEPLKNKLSAKGYHVVSDPDMAHYWIQTNVLKLDKMDLREAQGYFSNGYGAGISGAALGALTAGSFTSNSNNIVGGALIGTAVGLMADAMVEDVNYALITDVQIVEKSDKEIETVQQGSINNGSSASTRTTLTTTDNKKRFQTRILSNANQVNLDFEDAKPVLVDGLATSISGVF</sequence>
<evidence type="ECO:0000256" key="1">
    <source>
        <dbReference type="ARBA" id="ARBA00004459"/>
    </source>
</evidence>
<dbReference type="InterPro" id="IPR008874">
    <property type="entry name" value="TraT_complement-R"/>
</dbReference>
<gene>
    <name evidence="7" type="ORF">COR51_23785</name>
</gene>
<evidence type="ECO:0000256" key="5">
    <source>
        <dbReference type="ARBA" id="ARBA00023288"/>
    </source>
</evidence>
<keyword evidence="3 6" id="KW-0472">Membrane</keyword>
<keyword evidence="4" id="KW-0564">Palmitate</keyword>
<keyword evidence="6" id="KW-0998">Cell outer membrane</keyword>
<feature type="chain" id="PRO_5045015347" evidence="6">
    <location>
        <begin position="25"/>
        <end position="245"/>
    </location>
</feature>
<keyword evidence="2 6" id="KW-0732">Signal</keyword>
<evidence type="ECO:0000256" key="4">
    <source>
        <dbReference type="ARBA" id="ARBA00023139"/>
    </source>
</evidence>
<evidence type="ECO:0000313" key="7">
    <source>
        <dbReference type="EMBL" id="PRQ65146.1"/>
    </source>
</evidence>
<dbReference type="RefSeq" id="WP_106008919.1">
    <property type="nucleotide sequence ID" value="NZ_NWTN01000026.1"/>
</dbReference>
<protein>
    <submittedName>
        <fullName evidence="7">Complement resistance protein TraT</fullName>
    </submittedName>
</protein>
<feature type="signal peptide" evidence="6">
    <location>
        <begin position="1"/>
        <end position="24"/>
    </location>
</feature>
<comment type="subcellular location">
    <subcellularLocation>
        <location evidence="1">Cell outer membrane</location>
        <topology evidence="1">Lipid-anchor</topology>
    </subcellularLocation>
</comment>
<keyword evidence="8" id="KW-1185">Reference proteome</keyword>
<comment type="caution">
    <text evidence="7">The sequence shown here is derived from an EMBL/GenBank/DDBJ whole genome shotgun (WGS) entry which is preliminary data.</text>
</comment>
<dbReference type="PIRSF" id="PIRSF002859">
    <property type="entry name" value="Lipo_traT"/>
    <property type="match status" value="1"/>
</dbReference>
<dbReference type="EMBL" id="NWTN01000026">
    <property type="protein sequence ID" value="PRQ65146.1"/>
    <property type="molecule type" value="Genomic_DNA"/>
</dbReference>
<dbReference type="Proteomes" id="UP000238163">
    <property type="component" value="Unassembled WGS sequence"/>
</dbReference>
<evidence type="ECO:0000256" key="2">
    <source>
        <dbReference type="ARBA" id="ARBA00022729"/>
    </source>
</evidence>
<accession>A0ABX5D958</accession>
<evidence type="ECO:0000256" key="3">
    <source>
        <dbReference type="ARBA" id="ARBA00023136"/>
    </source>
</evidence>
<evidence type="ECO:0000313" key="8">
    <source>
        <dbReference type="Proteomes" id="UP000238163"/>
    </source>
</evidence>